<evidence type="ECO:0000256" key="7">
    <source>
        <dbReference type="ARBA" id="ARBA00023056"/>
    </source>
</evidence>
<dbReference type="HAMAP" id="MF_00624">
    <property type="entry name" value="GlgC"/>
    <property type="match status" value="1"/>
</dbReference>
<dbReference type="EC" id="2.7.7.27" evidence="9"/>
<feature type="binding site" evidence="9">
    <location>
        <position position="224"/>
    </location>
    <ligand>
        <name>alpha-D-glucose 1-phosphate</name>
        <dbReference type="ChEBI" id="CHEBI:58601"/>
    </ligand>
</feature>
<keyword evidence="7 9" id="KW-0320">Glycogen biosynthesis</keyword>
<comment type="subunit">
    <text evidence="9">Homotetramer.</text>
</comment>
<reference evidence="12 13" key="1">
    <citation type="journal article" date="2012" name="Appl. Environ. Microbiol.">
        <title>Draft genome sequence of a psychrotolerant sulfur-oxidizing bacterium, Sulfuricella denitrificans skB26, and proteomic insights into cold adaptation.</title>
        <authorList>
            <person name="Watanabe T."/>
            <person name="Kojima H."/>
            <person name="Fukui M."/>
        </authorList>
    </citation>
    <scope>NUCLEOTIDE SEQUENCE [LARGE SCALE GENOMIC DNA]</scope>
    <source>
        <strain evidence="13">skB26</strain>
    </source>
</reference>
<dbReference type="PROSITE" id="PS00809">
    <property type="entry name" value="ADP_GLC_PYROPHOSPH_2"/>
    <property type="match status" value="1"/>
</dbReference>
<dbReference type="Pfam" id="PF24894">
    <property type="entry name" value="Hexapep_GlmU"/>
    <property type="match status" value="1"/>
</dbReference>
<keyword evidence="5 9" id="KW-0547">Nucleotide-binding</keyword>
<feature type="site" description="Could play a key role in the communication between the regulatory and the substrate sites" evidence="9">
    <location>
        <position position="125"/>
    </location>
</feature>
<dbReference type="NCBIfam" id="TIGR02091">
    <property type="entry name" value="glgC"/>
    <property type="match status" value="1"/>
</dbReference>
<feature type="site" description="Could play a key role in the communication between the regulatory and the substrate sites" evidence="9">
    <location>
        <position position="87"/>
    </location>
</feature>
<feature type="binding site" evidence="9">
    <location>
        <position position="191"/>
    </location>
    <ligand>
        <name>alpha-D-glucose 1-phosphate</name>
        <dbReference type="ChEBI" id="CHEBI:58601"/>
    </ligand>
</feature>
<comment type="function">
    <text evidence="9">Involved in the biosynthesis of ADP-glucose, a building block required for the elongation reactions to produce glycogen. Catalyzes the reaction between ATP and alpha-D-glucose 1-phosphate (G1P) to produce pyrophosphate and ADP-Glc.</text>
</comment>
<organism evidence="12 13">
    <name type="scientific">Sulfuricella denitrificans (strain DSM 22764 / NBRC 105220 / skB26)</name>
    <dbReference type="NCBI Taxonomy" id="1163617"/>
    <lineage>
        <taxon>Bacteria</taxon>
        <taxon>Pseudomonadati</taxon>
        <taxon>Pseudomonadota</taxon>
        <taxon>Betaproteobacteria</taxon>
        <taxon>Nitrosomonadales</taxon>
        <taxon>Sulfuricellaceae</taxon>
        <taxon>Sulfuricella</taxon>
    </lineage>
</organism>
<comment type="pathway">
    <text evidence="9">Glycan biosynthesis; glycogen biosynthesis.</text>
</comment>
<protein>
    <recommendedName>
        <fullName evidence="9">Glucose-1-phosphate adenylyltransferase</fullName>
        <ecNumber evidence="9">2.7.7.27</ecNumber>
    </recommendedName>
    <alternativeName>
        <fullName evidence="9">ADP-glucose pyrophosphorylase</fullName>
        <shortName evidence="9">ADPGlc PPase</shortName>
    </alternativeName>
    <alternativeName>
        <fullName evidence="9">ADP-glucose synthase</fullName>
    </alternativeName>
</protein>
<dbReference type="PANTHER" id="PTHR43523">
    <property type="entry name" value="GLUCOSE-1-PHOSPHATE ADENYLYLTRANSFERASE-RELATED"/>
    <property type="match status" value="1"/>
</dbReference>
<feature type="domain" description="Glucose-1-phosphate adenylyltransferase/Bifunctional protein GlmU-like C-terminal hexapeptide" evidence="11">
    <location>
        <begin position="325"/>
        <end position="428"/>
    </location>
</feature>
<dbReference type="PANTHER" id="PTHR43523:SF2">
    <property type="entry name" value="GLUCOSE-1-PHOSPHATE ADENYLYLTRANSFERASE"/>
    <property type="match status" value="1"/>
</dbReference>
<evidence type="ECO:0000259" key="10">
    <source>
        <dbReference type="Pfam" id="PF00483"/>
    </source>
</evidence>
<dbReference type="Proteomes" id="UP000015559">
    <property type="component" value="Chromosome"/>
</dbReference>
<dbReference type="InterPro" id="IPR005835">
    <property type="entry name" value="NTP_transferase_dom"/>
</dbReference>
<dbReference type="UniPathway" id="UPA00164"/>
<feature type="binding site" evidence="9">
    <location>
        <position position="126"/>
    </location>
    <ligand>
        <name>alpha-D-glucose 1-phosphate</name>
        <dbReference type="ChEBI" id="CHEBI:58601"/>
    </ligand>
</feature>
<dbReference type="AlphaFoldDB" id="S6ACS0"/>
<dbReference type="eggNOG" id="COG0448">
    <property type="taxonomic scope" value="Bacteria"/>
</dbReference>
<sequence>MKEHDDETCAHTSYCPYRAELAPRFIGALTKKTYAMVLAGGRGSRLQQMTDWRAKPAVPFGGKLRIIDFPLSNCINSGIRRIGVATQYMAHSLIHHIQRGWSFLDDQFNEFIDVLPAQQRVKEGWYEGTANAVFQNLDILRSCAPEYVLILCGDHVYKMDYSRILADHVAKAADVTVACIEVPRAEGREFGIIGVDEEGRVTYFHEKPEHPAAMPGRPDSALASMGIYVFGARFLYEQLIRDHDDPESGHDFGKDLIPYLVTRNRVIAHRFADSCVNMVGDVPYWRDVGTVDAYWEANMDLVQVTPELNLYDDAWPIWTHQKQLPPAKFIFNNDRRRGHAMDSLISSGCIISGATIERSLLFLKVYVGDYSLIQDSVILPNVEIGRHVTLKRVVVDKHCKIPDGFSAGIVPERDKQCFHVTERGITLITPEMLGQTVHRVR</sequence>
<comment type="catalytic activity">
    <reaction evidence="9">
        <text>alpha-D-glucose 1-phosphate + ATP + H(+) = ADP-alpha-D-glucose + diphosphate</text>
        <dbReference type="Rhea" id="RHEA:12120"/>
        <dbReference type="ChEBI" id="CHEBI:15378"/>
        <dbReference type="ChEBI" id="CHEBI:30616"/>
        <dbReference type="ChEBI" id="CHEBI:33019"/>
        <dbReference type="ChEBI" id="CHEBI:57498"/>
        <dbReference type="ChEBI" id="CHEBI:58601"/>
        <dbReference type="EC" id="2.7.7.27"/>
    </reaction>
</comment>
<dbReference type="InterPro" id="IPR011831">
    <property type="entry name" value="ADP-Glc_PPase"/>
</dbReference>
<feature type="binding site" evidence="9">
    <location>
        <begin position="206"/>
        <end position="207"/>
    </location>
    <ligand>
        <name>alpha-D-glucose 1-phosphate</name>
        <dbReference type="ChEBI" id="CHEBI:58601"/>
    </ligand>
</feature>
<dbReference type="InterPro" id="IPR029044">
    <property type="entry name" value="Nucleotide-diphossugar_trans"/>
</dbReference>
<dbReference type="NCBIfam" id="NF002023">
    <property type="entry name" value="PRK00844.1"/>
    <property type="match status" value="1"/>
</dbReference>
<dbReference type="Gene3D" id="2.160.10.10">
    <property type="entry name" value="Hexapeptide repeat proteins"/>
    <property type="match status" value="1"/>
</dbReference>
<evidence type="ECO:0000313" key="13">
    <source>
        <dbReference type="Proteomes" id="UP000015559"/>
    </source>
</evidence>
<evidence type="ECO:0000256" key="4">
    <source>
        <dbReference type="ARBA" id="ARBA00022695"/>
    </source>
</evidence>
<dbReference type="CDD" id="cd02508">
    <property type="entry name" value="ADP_Glucose_PP"/>
    <property type="match status" value="1"/>
</dbReference>
<evidence type="ECO:0000259" key="11">
    <source>
        <dbReference type="Pfam" id="PF24894"/>
    </source>
</evidence>
<proteinExistence type="inferred from homology"/>
<dbReference type="InterPro" id="IPR023049">
    <property type="entry name" value="GlgC_bac"/>
</dbReference>
<dbReference type="HOGENOM" id="CLU_029499_14_1_4"/>
<gene>
    <name evidence="9 12" type="primary">glgC</name>
    <name evidence="12" type="ORF">SCD_n01992</name>
</gene>
<evidence type="ECO:0000256" key="8">
    <source>
        <dbReference type="ARBA" id="ARBA00023277"/>
    </source>
</evidence>
<dbReference type="STRING" id="1163617.SCD_n01992"/>
<dbReference type="Pfam" id="PF00483">
    <property type="entry name" value="NTP_transferase"/>
    <property type="match status" value="1"/>
</dbReference>
<keyword evidence="4 9" id="KW-0548">Nucleotidyltransferase</keyword>
<name>S6ACS0_SULDS</name>
<dbReference type="CDD" id="cd04651">
    <property type="entry name" value="LbH_G1P_AT_C"/>
    <property type="match status" value="1"/>
</dbReference>
<dbReference type="GO" id="GO:0008878">
    <property type="term" value="F:glucose-1-phosphate adenylyltransferase activity"/>
    <property type="evidence" value="ECO:0007669"/>
    <property type="project" value="UniProtKB-UniRule"/>
</dbReference>
<dbReference type="Gene3D" id="3.90.550.10">
    <property type="entry name" value="Spore Coat Polysaccharide Biosynthesis Protein SpsA, Chain A"/>
    <property type="match status" value="1"/>
</dbReference>
<keyword evidence="2 9" id="KW-0321">Glycogen metabolism</keyword>
<feature type="domain" description="Nucleotidyl transferase" evidence="10">
    <location>
        <begin position="35"/>
        <end position="302"/>
    </location>
</feature>
<comment type="similarity">
    <text evidence="1 9">Belongs to the bacterial/plant glucose-1-phosphate adenylyltransferase family.</text>
</comment>
<dbReference type="EMBL" id="AP013066">
    <property type="protein sequence ID" value="BAN35803.1"/>
    <property type="molecule type" value="Genomic_DNA"/>
</dbReference>
<evidence type="ECO:0000256" key="1">
    <source>
        <dbReference type="ARBA" id="ARBA00010443"/>
    </source>
</evidence>
<dbReference type="SUPFAM" id="SSF53448">
    <property type="entry name" value="Nucleotide-diphospho-sugar transferases"/>
    <property type="match status" value="1"/>
</dbReference>
<dbReference type="NCBIfam" id="NF001947">
    <property type="entry name" value="PRK00725.1"/>
    <property type="match status" value="1"/>
</dbReference>
<evidence type="ECO:0000256" key="5">
    <source>
        <dbReference type="ARBA" id="ARBA00022741"/>
    </source>
</evidence>
<evidence type="ECO:0000256" key="9">
    <source>
        <dbReference type="HAMAP-Rule" id="MF_00624"/>
    </source>
</evidence>
<dbReference type="GO" id="GO:0005524">
    <property type="term" value="F:ATP binding"/>
    <property type="evidence" value="ECO:0007669"/>
    <property type="project" value="UniProtKB-KW"/>
</dbReference>
<dbReference type="SUPFAM" id="SSF51161">
    <property type="entry name" value="Trimeric LpxA-like enzymes"/>
    <property type="match status" value="1"/>
</dbReference>
<dbReference type="InterPro" id="IPR005836">
    <property type="entry name" value="ADP_Glu_pyroP_CS"/>
</dbReference>
<dbReference type="GO" id="GO:0005978">
    <property type="term" value="P:glycogen biosynthetic process"/>
    <property type="evidence" value="ECO:0007669"/>
    <property type="project" value="UniProtKB-UniRule"/>
</dbReference>
<evidence type="ECO:0000256" key="6">
    <source>
        <dbReference type="ARBA" id="ARBA00022840"/>
    </source>
</evidence>
<keyword evidence="13" id="KW-1185">Reference proteome</keyword>
<keyword evidence="8 9" id="KW-0119">Carbohydrate metabolism</keyword>
<evidence type="ECO:0000256" key="2">
    <source>
        <dbReference type="ARBA" id="ARBA00022600"/>
    </source>
</evidence>
<evidence type="ECO:0000313" key="12">
    <source>
        <dbReference type="EMBL" id="BAN35803.1"/>
    </source>
</evidence>
<dbReference type="PROSITE" id="PS00810">
    <property type="entry name" value="ADP_GLC_PYROPHOSPH_3"/>
    <property type="match status" value="1"/>
</dbReference>
<dbReference type="OrthoDB" id="9801810at2"/>
<dbReference type="InterPro" id="IPR011004">
    <property type="entry name" value="Trimer_LpxA-like_sf"/>
</dbReference>
<evidence type="ECO:0000256" key="3">
    <source>
        <dbReference type="ARBA" id="ARBA00022679"/>
    </source>
</evidence>
<keyword evidence="3 9" id="KW-0808">Transferase</keyword>
<dbReference type="KEGG" id="sdr:SCD_n01992"/>
<dbReference type="InterPro" id="IPR056818">
    <property type="entry name" value="GlmU/GlgC-like_hexapep"/>
</dbReference>
<accession>S6ACS0</accession>
<keyword evidence="6 9" id="KW-0067">ATP-binding</keyword>